<comment type="caution">
    <text evidence="1">The sequence shown here is derived from an EMBL/GenBank/DDBJ whole genome shotgun (WGS) entry which is preliminary data.</text>
</comment>
<protein>
    <submittedName>
        <fullName evidence="1">Uncharacterized protein</fullName>
    </submittedName>
</protein>
<evidence type="ECO:0000313" key="1">
    <source>
        <dbReference type="EMBL" id="OLQ13376.1"/>
    </source>
</evidence>
<organism evidence="1 2">
    <name type="scientific">Symbiodinium microadriaticum</name>
    <name type="common">Dinoflagellate</name>
    <name type="synonym">Zooxanthella microadriatica</name>
    <dbReference type="NCBI Taxonomy" id="2951"/>
    <lineage>
        <taxon>Eukaryota</taxon>
        <taxon>Sar</taxon>
        <taxon>Alveolata</taxon>
        <taxon>Dinophyceae</taxon>
        <taxon>Suessiales</taxon>
        <taxon>Symbiodiniaceae</taxon>
        <taxon>Symbiodinium</taxon>
    </lineage>
</organism>
<keyword evidence="2" id="KW-1185">Reference proteome</keyword>
<sequence length="238" mass="26410">MVSFPLGAKDYVDIEVSGRSADCWWGDHGYSWEAADQTGQQLKLHSGVGGQQLKLRPGYSDPAAESGAAYGRGALYLRGFTLVEERQLELSAEAFADGMRFQECVEEARHLLANTWALHEWGRAHEEARNAAMRQAWVAQGVAEASEGDVVAPSSPPEEGILTRVPKVENNREYQRNLRAKQKAGLTLKPRGRNGEPPAIVPVGQLQEEDAEAFLWEGWNAIYEEFIDMSGTIRHFGR</sequence>
<name>A0A1Q9F0Y5_SYMMI</name>
<dbReference type="EMBL" id="LSRX01000029">
    <property type="protein sequence ID" value="OLQ13376.1"/>
    <property type="molecule type" value="Genomic_DNA"/>
</dbReference>
<evidence type="ECO:0000313" key="2">
    <source>
        <dbReference type="Proteomes" id="UP000186817"/>
    </source>
</evidence>
<dbReference type="Proteomes" id="UP000186817">
    <property type="component" value="Unassembled WGS sequence"/>
</dbReference>
<dbReference type="AlphaFoldDB" id="A0A1Q9F0Y5"/>
<reference evidence="1 2" key="1">
    <citation type="submission" date="2016-02" db="EMBL/GenBank/DDBJ databases">
        <title>Genome analysis of coral dinoflagellate symbionts highlights evolutionary adaptations to a symbiotic lifestyle.</title>
        <authorList>
            <person name="Aranda M."/>
            <person name="Li Y."/>
            <person name="Liew Y.J."/>
            <person name="Baumgarten S."/>
            <person name="Simakov O."/>
            <person name="Wilson M."/>
            <person name="Piel J."/>
            <person name="Ashoor H."/>
            <person name="Bougouffa S."/>
            <person name="Bajic V.B."/>
            <person name="Ryu T."/>
            <person name="Ravasi T."/>
            <person name="Bayer T."/>
            <person name="Micklem G."/>
            <person name="Kim H."/>
            <person name="Bhak J."/>
            <person name="Lajeunesse T.C."/>
            <person name="Voolstra C.R."/>
        </authorList>
    </citation>
    <scope>NUCLEOTIDE SEQUENCE [LARGE SCALE GENOMIC DNA]</scope>
    <source>
        <strain evidence="1 2">CCMP2467</strain>
    </source>
</reference>
<dbReference type="OrthoDB" id="414470at2759"/>
<gene>
    <name evidence="1" type="ORF">AK812_SmicGene2627</name>
</gene>
<accession>A0A1Q9F0Y5</accession>
<proteinExistence type="predicted"/>